<feature type="domain" description="DUF6471" evidence="1">
    <location>
        <begin position="6"/>
        <end position="70"/>
    </location>
</feature>
<evidence type="ECO:0000313" key="2">
    <source>
        <dbReference type="EMBL" id="RKG37418.1"/>
    </source>
</evidence>
<proteinExistence type="predicted"/>
<dbReference type="Proteomes" id="UP000280405">
    <property type="component" value="Unassembled WGS sequence"/>
</dbReference>
<name>A0A3A8ET65_9GAMM</name>
<sequence length="73" mass="8240">MSDDEWKDYAKGLIKAEIARKNISLIDLAKKLESMGISETPQNISNKINRGTFGAIFMLQILKAIDCKDIRLI</sequence>
<gene>
    <name evidence="2" type="ORF">D7V20_11005</name>
</gene>
<dbReference type="RefSeq" id="WP_120384338.1">
    <property type="nucleotide sequence ID" value="NZ_RAXT01000021.1"/>
</dbReference>
<reference evidence="2 3" key="1">
    <citation type="submission" date="2018-09" db="EMBL/GenBank/DDBJ databases">
        <title>The draft genome of Acinetobacter spp. strains.</title>
        <authorList>
            <person name="Qin J."/>
            <person name="Feng Y."/>
            <person name="Zong Z."/>
        </authorList>
    </citation>
    <scope>NUCLEOTIDE SEQUENCE [LARGE SCALE GENOMIC DNA]</scope>
    <source>
        <strain evidence="2 3">WCHAc060115</strain>
    </source>
</reference>
<dbReference type="InterPro" id="IPR045526">
    <property type="entry name" value="DUF6471"/>
</dbReference>
<dbReference type="OrthoDB" id="5638603at2"/>
<evidence type="ECO:0000259" key="1">
    <source>
        <dbReference type="Pfam" id="PF20075"/>
    </source>
</evidence>
<protein>
    <recommendedName>
        <fullName evidence="1">DUF6471 domain-containing protein</fullName>
    </recommendedName>
</protein>
<organism evidence="2 3">
    <name type="scientific">Acinetobacter rongchengensis</name>
    <dbReference type="NCBI Taxonomy" id="2419601"/>
    <lineage>
        <taxon>Bacteria</taxon>
        <taxon>Pseudomonadati</taxon>
        <taxon>Pseudomonadota</taxon>
        <taxon>Gammaproteobacteria</taxon>
        <taxon>Moraxellales</taxon>
        <taxon>Moraxellaceae</taxon>
        <taxon>Acinetobacter</taxon>
    </lineage>
</organism>
<dbReference type="EMBL" id="RAXT01000021">
    <property type="protein sequence ID" value="RKG37418.1"/>
    <property type="molecule type" value="Genomic_DNA"/>
</dbReference>
<evidence type="ECO:0000313" key="3">
    <source>
        <dbReference type="Proteomes" id="UP000280405"/>
    </source>
</evidence>
<keyword evidence="3" id="KW-1185">Reference proteome</keyword>
<comment type="caution">
    <text evidence="2">The sequence shown here is derived from an EMBL/GenBank/DDBJ whole genome shotgun (WGS) entry which is preliminary data.</text>
</comment>
<accession>A0A3A8ET65</accession>
<dbReference type="Pfam" id="PF20075">
    <property type="entry name" value="DUF6471"/>
    <property type="match status" value="1"/>
</dbReference>
<dbReference type="AlphaFoldDB" id="A0A3A8ET65"/>